<accession>A0ABX1KA27</accession>
<dbReference type="InterPro" id="IPR046080">
    <property type="entry name" value="DUF6098"/>
</dbReference>
<dbReference type="RefSeq" id="WP_168911629.1">
    <property type="nucleotide sequence ID" value="NZ_JABACI010000001.1"/>
</dbReference>
<evidence type="ECO:0000313" key="2">
    <source>
        <dbReference type="Proteomes" id="UP001429745"/>
    </source>
</evidence>
<organism evidence="1 2">
    <name type="scientific">Microbacterium salsuginis</name>
    <dbReference type="NCBI Taxonomy" id="2722803"/>
    <lineage>
        <taxon>Bacteria</taxon>
        <taxon>Bacillati</taxon>
        <taxon>Actinomycetota</taxon>
        <taxon>Actinomycetes</taxon>
        <taxon>Micrococcales</taxon>
        <taxon>Microbacteriaceae</taxon>
        <taxon>Microbacterium</taxon>
    </lineage>
</organism>
<gene>
    <name evidence="1" type="ORF">HF576_04990</name>
</gene>
<dbReference type="Proteomes" id="UP001429745">
    <property type="component" value="Unassembled WGS sequence"/>
</dbReference>
<name>A0ABX1KA27_9MICO</name>
<keyword evidence="2" id="KW-1185">Reference proteome</keyword>
<reference evidence="1 2" key="1">
    <citation type="submission" date="2020-04" db="EMBL/GenBank/DDBJ databases">
        <title>CFH 90308 Microbacterium sp.</title>
        <authorList>
            <person name="Nie G."/>
            <person name="Ming H."/>
            <person name="Xia T."/>
        </authorList>
    </citation>
    <scope>NUCLEOTIDE SEQUENCE [LARGE SCALE GENOMIC DNA]</scope>
    <source>
        <strain evidence="1 2">CFH 90308</strain>
    </source>
</reference>
<proteinExistence type="predicted"/>
<comment type="caution">
    <text evidence="1">The sequence shown here is derived from an EMBL/GenBank/DDBJ whole genome shotgun (WGS) entry which is preliminary data.</text>
</comment>
<dbReference type="Pfam" id="PF19593">
    <property type="entry name" value="DUF6098"/>
    <property type="match status" value="1"/>
</dbReference>
<protein>
    <submittedName>
        <fullName evidence="1">Uncharacterized protein</fullName>
    </submittedName>
</protein>
<sequence>MAVSGLFASETLTASITTLAELVDVVQSHDRAYVRYSEGPERDRDSSVDTESGLTLPGLSVNPLHPEEWWTRPLEDWLARQVCQYRELQHKNPDRFAWVLTGTEVGRGPDCEPLLREVTPIARLDDRLLEEADRRYKARFRAGQGPED</sequence>
<dbReference type="EMBL" id="JABACI010000001">
    <property type="protein sequence ID" value="NLP83193.1"/>
    <property type="molecule type" value="Genomic_DNA"/>
</dbReference>
<evidence type="ECO:0000313" key="1">
    <source>
        <dbReference type="EMBL" id="NLP83193.1"/>
    </source>
</evidence>